<organism evidence="2 3">
    <name type="scientific">Aeromonas hydrophila</name>
    <dbReference type="NCBI Taxonomy" id="644"/>
    <lineage>
        <taxon>Bacteria</taxon>
        <taxon>Pseudomonadati</taxon>
        <taxon>Pseudomonadota</taxon>
        <taxon>Gammaproteobacteria</taxon>
        <taxon>Aeromonadales</taxon>
        <taxon>Aeromonadaceae</taxon>
        <taxon>Aeromonas</taxon>
    </lineage>
</organism>
<keyword evidence="1" id="KW-0812">Transmembrane</keyword>
<dbReference type="EMBL" id="DACTUL010000004">
    <property type="protein sequence ID" value="HAT6343040.1"/>
    <property type="molecule type" value="Genomic_DNA"/>
</dbReference>
<evidence type="ECO:0000313" key="3">
    <source>
        <dbReference type="Proteomes" id="UP000859505"/>
    </source>
</evidence>
<reference evidence="2" key="2">
    <citation type="submission" date="2020-01" db="EMBL/GenBank/DDBJ databases">
        <authorList>
            <consortium name="NCBI Pathogen Detection Project"/>
        </authorList>
    </citation>
    <scope>NUCLEOTIDE SEQUENCE</scope>
    <source>
        <strain evidence="2">OLC2673_Aeromonas</strain>
    </source>
</reference>
<dbReference type="RefSeq" id="WP_139703673.1">
    <property type="nucleotide sequence ID" value="NZ_CAAKNP010000062.1"/>
</dbReference>
<proteinExistence type="predicted"/>
<keyword evidence="1" id="KW-1133">Transmembrane helix</keyword>
<evidence type="ECO:0000313" key="2">
    <source>
        <dbReference type="EMBL" id="HAT6343040.1"/>
    </source>
</evidence>
<feature type="transmembrane region" description="Helical" evidence="1">
    <location>
        <begin position="26"/>
        <end position="45"/>
    </location>
</feature>
<sequence>MIRILLLLGAALSAYGLQQSHTLVPLLSLLGLLSLWVASEIRLMYRQLPATEPDEQPYHLDV</sequence>
<name>A0AAD3YIH6_AERHY</name>
<dbReference type="Proteomes" id="UP000859505">
    <property type="component" value="Unassembled WGS sequence"/>
</dbReference>
<gene>
    <name evidence="2" type="ORF">JAJ28_000723</name>
</gene>
<protein>
    <submittedName>
        <fullName evidence="2">Uncharacterized protein</fullName>
    </submittedName>
</protein>
<dbReference type="AlphaFoldDB" id="A0AAD3YIH6"/>
<accession>A0AAD3YIH6</accession>
<comment type="caution">
    <text evidence="2">The sequence shown here is derived from an EMBL/GenBank/DDBJ whole genome shotgun (WGS) entry which is preliminary data.</text>
</comment>
<reference evidence="2" key="1">
    <citation type="journal article" date="2018" name="Genome Biol.">
        <title>SKESA: strategic k-mer extension for scrupulous assemblies.</title>
        <authorList>
            <person name="Souvorov A."/>
            <person name="Agarwala R."/>
            <person name="Lipman D.J."/>
        </authorList>
    </citation>
    <scope>NUCLEOTIDE SEQUENCE</scope>
    <source>
        <strain evidence="2">OLC2673_Aeromonas</strain>
    </source>
</reference>
<evidence type="ECO:0000256" key="1">
    <source>
        <dbReference type="SAM" id="Phobius"/>
    </source>
</evidence>
<keyword evidence="1" id="KW-0472">Membrane</keyword>